<dbReference type="Gene3D" id="3.20.20.370">
    <property type="entry name" value="Glycoside hydrolase/deacetylase"/>
    <property type="match status" value="1"/>
</dbReference>
<dbReference type="AlphaFoldDB" id="A0A285QFR1"/>
<dbReference type="EMBL" id="OBMI01000001">
    <property type="protein sequence ID" value="SOB80770.1"/>
    <property type="molecule type" value="Genomic_DNA"/>
</dbReference>
<dbReference type="InterPro" id="IPR011330">
    <property type="entry name" value="Glyco_hydro/deAcase_b/a-brl"/>
</dbReference>
<dbReference type="SUPFAM" id="SSF88713">
    <property type="entry name" value="Glycoside hydrolase/deacetylase"/>
    <property type="match status" value="1"/>
</dbReference>
<comment type="function">
    <text evidence="1">Is involved in generating a small heat-stable compound (Nod), an acylated oligomer of N-acetylglucosamine, that stimulates mitosis in various plant protoplasts.</text>
</comment>
<evidence type="ECO:0000313" key="8">
    <source>
        <dbReference type="EMBL" id="SOB80770.1"/>
    </source>
</evidence>
<organism evidence="8 9">
    <name type="scientific">Sphingomonas guangdongensis</name>
    <dbReference type="NCBI Taxonomy" id="1141890"/>
    <lineage>
        <taxon>Bacteria</taxon>
        <taxon>Pseudomonadati</taxon>
        <taxon>Pseudomonadota</taxon>
        <taxon>Alphaproteobacteria</taxon>
        <taxon>Sphingomonadales</taxon>
        <taxon>Sphingomonadaceae</taxon>
        <taxon>Sphingomonas</taxon>
    </lineage>
</organism>
<evidence type="ECO:0000256" key="5">
    <source>
        <dbReference type="ARBA" id="ARBA00022729"/>
    </source>
</evidence>
<name>A0A285QFR1_9SPHN</name>
<proteinExistence type="inferred from homology"/>
<comment type="similarity">
    <text evidence="3">Belongs to the polysaccharide deacetylase family.</text>
</comment>
<dbReference type="InterPro" id="IPR002509">
    <property type="entry name" value="NODB_dom"/>
</dbReference>
<dbReference type="RefSeq" id="WP_097063026.1">
    <property type="nucleotide sequence ID" value="NZ_OBMI01000001.1"/>
</dbReference>
<evidence type="ECO:0000256" key="6">
    <source>
        <dbReference type="ARBA" id="ARBA00032976"/>
    </source>
</evidence>
<sequence length="330" mass="36338">MTSLLYRAERYASRILTPAPAILMYHRVSRPRFDPWGLAVSPEDFDAQIAWLASHRWPLPMDDFVAGLRKGRLPRKAVAVTFDDGYVDNLTHAKPALARHAIPATLFLTTDHVAGGARFWWDRLADALFASTTAADWTLSVGGETVRLKWEATTVADHLWRAWEQPSGPREAVYLATWTALQRLPLAAREEVLAQIEDRHPTQPEPDSRAMTSDEVRALVADGLVTLGGHSRSHPALTSLDASDLRRELAGSRDVCTSLQGRPVAGFAYPYGDMDEFVRTETAAAGYAWACSTESTAVPTEVAGEQFYSLPRIVPPPQGAAALAKVLRRL</sequence>
<dbReference type="CDD" id="cd10918">
    <property type="entry name" value="CE4_NodB_like_5s_6s"/>
    <property type="match status" value="1"/>
</dbReference>
<dbReference type="Proteomes" id="UP000219494">
    <property type="component" value="Unassembled WGS sequence"/>
</dbReference>
<evidence type="ECO:0000259" key="7">
    <source>
        <dbReference type="PROSITE" id="PS51677"/>
    </source>
</evidence>
<keyword evidence="9" id="KW-1185">Reference proteome</keyword>
<evidence type="ECO:0000256" key="3">
    <source>
        <dbReference type="ARBA" id="ARBA00010973"/>
    </source>
</evidence>
<dbReference type="PROSITE" id="PS51677">
    <property type="entry name" value="NODB"/>
    <property type="match status" value="1"/>
</dbReference>
<protein>
    <recommendedName>
        <fullName evidence="4">Chitooligosaccharide deacetylase</fullName>
    </recommendedName>
    <alternativeName>
        <fullName evidence="6">Nodulation protein B</fullName>
    </alternativeName>
</protein>
<keyword evidence="5" id="KW-0732">Signal</keyword>
<feature type="domain" description="NodB homology" evidence="7">
    <location>
        <begin position="76"/>
        <end position="330"/>
    </location>
</feature>
<dbReference type="GO" id="GO:0016810">
    <property type="term" value="F:hydrolase activity, acting on carbon-nitrogen (but not peptide) bonds"/>
    <property type="evidence" value="ECO:0007669"/>
    <property type="project" value="InterPro"/>
</dbReference>
<reference evidence="8 9" key="1">
    <citation type="submission" date="2017-07" db="EMBL/GenBank/DDBJ databases">
        <authorList>
            <person name="Sun Z.S."/>
            <person name="Albrecht U."/>
            <person name="Echele G."/>
            <person name="Lee C.C."/>
        </authorList>
    </citation>
    <scope>NUCLEOTIDE SEQUENCE [LARGE SCALE GENOMIC DNA]</scope>
    <source>
        <strain evidence="8 9">CGMCC 1.12672</strain>
    </source>
</reference>
<dbReference type="GO" id="GO:0005975">
    <property type="term" value="P:carbohydrate metabolic process"/>
    <property type="evidence" value="ECO:0007669"/>
    <property type="project" value="InterPro"/>
</dbReference>
<comment type="subcellular location">
    <subcellularLocation>
        <location evidence="2">Secreted</location>
    </subcellularLocation>
</comment>
<dbReference type="PANTHER" id="PTHR34216:SF3">
    <property type="entry name" value="POLY-BETA-1,6-N-ACETYL-D-GLUCOSAMINE N-DEACETYLASE"/>
    <property type="match status" value="1"/>
</dbReference>
<dbReference type="PANTHER" id="PTHR34216">
    <property type="match status" value="1"/>
</dbReference>
<dbReference type="InterPro" id="IPR051398">
    <property type="entry name" value="Polysacch_Deacetylase"/>
</dbReference>
<gene>
    <name evidence="8" type="ORF">SAMN06297144_1228</name>
</gene>
<evidence type="ECO:0000256" key="1">
    <source>
        <dbReference type="ARBA" id="ARBA00003236"/>
    </source>
</evidence>
<evidence type="ECO:0000256" key="4">
    <source>
        <dbReference type="ARBA" id="ARBA00020071"/>
    </source>
</evidence>
<accession>A0A285QFR1</accession>
<dbReference type="GO" id="GO:0005576">
    <property type="term" value="C:extracellular region"/>
    <property type="evidence" value="ECO:0007669"/>
    <property type="project" value="UniProtKB-SubCell"/>
</dbReference>
<evidence type="ECO:0000313" key="9">
    <source>
        <dbReference type="Proteomes" id="UP000219494"/>
    </source>
</evidence>
<dbReference type="OrthoDB" id="9814639at2"/>
<dbReference type="Pfam" id="PF01522">
    <property type="entry name" value="Polysacc_deac_1"/>
    <property type="match status" value="2"/>
</dbReference>
<evidence type="ECO:0000256" key="2">
    <source>
        <dbReference type="ARBA" id="ARBA00004613"/>
    </source>
</evidence>